<dbReference type="Gene3D" id="2.60.40.10">
    <property type="entry name" value="Immunoglobulins"/>
    <property type="match status" value="1"/>
</dbReference>
<keyword evidence="4" id="KW-1185">Reference proteome</keyword>
<comment type="caution">
    <text evidence="3">The sequence shown here is derived from an EMBL/GenBank/DDBJ whole genome shotgun (WGS) entry which is preliminary data.</text>
</comment>
<evidence type="ECO:0000256" key="2">
    <source>
        <dbReference type="SAM" id="SignalP"/>
    </source>
</evidence>
<feature type="signal peptide" evidence="2">
    <location>
        <begin position="1"/>
        <end position="19"/>
    </location>
</feature>
<dbReference type="EMBL" id="JAHBCL010000001">
    <property type="protein sequence ID" value="MBS7525249.1"/>
    <property type="molecule type" value="Genomic_DNA"/>
</dbReference>
<proteinExistence type="predicted"/>
<sequence>MRKSVLTGFVCLLMFTLSACGNTDSNTDRPENSPSNSTGSATENSTAESTAESAQSIEVNGIIFEDLNENQIFDADEIGLSGIDIIYSGSIVTSSDDGTFLIEAAAPIAIQIDIGTLPAGYHLTTQNDTQTVSDADGFEPIGYAPASGSEALSIDTLLNANHDAIQSYAFDLYMNTNGMEAGSLHYAANATNFVAEDDNMITYYLGDSGKIGVYTKASNQLMVTPATETMEMVTPFTAVEQLEPDAIDAMHYKGTETFDGKTVHIFKSEIPGFTTELYIWDTYGLVVQMSTEANGNSAVMAFRNLIINDVDDSVFAFPAGAEIIDLTNLGG</sequence>
<dbReference type="Gene3D" id="2.50.20.10">
    <property type="entry name" value="Lipoprotein localisation LolA/LolB/LppX"/>
    <property type="match status" value="1"/>
</dbReference>
<name>A0ABS5PJE6_9FIRM</name>
<feature type="compositionally biased region" description="Low complexity" evidence="1">
    <location>
        <begin position="35"/>
        <end position="53"/>
    </location>
</feature>
<dbReference type="Proteomes" id="UP000746471">
    <property type="component" value="Unassembled WGS sequence"/>
</dbReference>
<organism evidence="3 4">
    <name type="scientific">Fusibacter paucivorans</name>
    <dbReference type="NCBI Taxonomy" id="76009"/>
    <lineage>
        <taxon>Bacteria</taxon>
        <taxon>Bacillati</taxon>
        <taxon>Bacillota</taxon>
        <taxon>Clostridia</taxon>
        <taxon>Eubacteriales</taxon>
        <taxon>Eubacteriales Family XII. Incertae Sedis</taxon>
        <taxon>Fusibacter</taxon>
    </lineage>
</organism>
<gene>
    <name evidence="3" type="ORF">KHM83_01015</name>
</gene>
<evidence type="ECO:0000313" key="3">
    <source>
        <dbReference type="EMBL" id="MBS7525249.1"/>
    </source>
</evidence>
<feature type="region of interest" description="Disordered" evidence="1">
    <location>
        <begin position="23"/>
        <end position="53"/>
    </location>
</feature>
<feature type="chain" id="PRO_5046151850" description="Lipoprotein" evidence="2">
    <location>
        <begin position="20"/>
        <end position="331"/>
    </location>
</feature>
<dbReference type="InterPro" id="IPR013783">
    <property type="entry name" value="Ig-like_fold"/>
</dbReference>
<dbReference type="SUPFAM" id="SSF89392">
    <property type="entry name" value="Prokaryotic lipoproteins and lipoprotein localization factors"/>
    <property type="match status" value="1"/>
</dbReference>
<evidence type="ECO:0000256" key="1">
    <source>
        <dbReference type="SAM" id="MobiDB-lite"/>
    </source>
</evidence>
<dbReference type="PROSITE" id="PS51257">
    <property type="entry name" value="PROKAR_LIPOPROTEIN"/>
    <property type="match status" value="1"/>
</dbReference>
<evidence type="ECO:0008006" key="5">
    <source>
        <dbReference type="Google" id="ProtNLM"/>
    </source>
</evidence>
<accession>A0ABS5PJE6</accession>
<evidence type="ECO:0000313" key="4">
    <source>
        <dbReference type="Proteomes" id="UP000746471"/>
    </source>
</evidence>
<dbReference type="InterPro" id="IPR029046">
    <property type="entry name" value="LolA/LolB/LppX"/>
</dbReference>
<keyword evidence="2" id="KW-0732">Signal</keyword>
<dbReference type="RefSeq" id="WP_213235032.1">
    <property type="nucleotide sequence ID" value="NZ_JAHBCL010000001.1"/>
</dbReference>
<reference evidence="3 4" key="1">
    <citation type="submission" date="2021-05" db="EMBL/GenBank/DDBJ databases">
        <title>Fusibacter ferrireducens sp. nov., an anaerobic, sulfur- and Fe-reducing bacterium isolated from the mangrove sediment.</title>
        <authorList>
            <person name="Qiu D."/>
        </authorList>
    </citation>
    <scope>NUCLEOTIDE SEQUENCE [LARGE SCALE GENOMIC DNA]</scope>
    <source>
        <strain evidence="3 4">DSM 12116</strain>
    </source>
</reference>
<protein>
    <recommendedName>
        <fullName evidence="5">Lipoprotein</fullName>
    </recommendedName>
</protein>